<keyword evidence="1" id="KW-0812">Transmembrane</keyword>
<evidence type="ECO:0000256" key="1">
    <source>
        <dbReference type="SAM" id="Phobius"/>
    </source>
</evidence>
<dbReference type="EMBL" id="JARKIF010000012">
    <property type="protein sequence ID" value="KAJ7626122.1"/>
    <property type="molecule type" value="Genomic_DNA"/>
</dbReference>
<name>A0AAD7BPA6_9AGAR</name>
<feature type="transmembrane region" description="Helical" evidence="1">
    <location>
        <begin position="55"/>
        <end position="77"/>
    </location>
</feature>
<keyword evidence="1" id="KW-1133">Transmembrane helix</keyword>
<reference evidence="3" key="1">
    <citation type="submission" date="2023-03" db="EMBL/GenBank/DDBJ databases">
        <title>Massive genome expansion in bonnet fungi (Mycena s.s.) driven by repeated elements and novel gene families across ecological guilds.</title>
        <authorList>
            <consortium name="Lawrence Berkeley National Laboratory"/>
            <person name="Harder C.B."/>
            <person name="Miyauchi S."/>
            <person name="Viragh M."/>
            <person name="Kuo A."/>
            <person name="Thoen E."/>
            <person name="Andreopoulos B."/>
            <person name="Lu D."/>
            <person name="Skrede I."/>
            <person name="Drula E."/>
            <person name="Henrissat B."/>
            <person name="Morin E."/>
            <person name="Kohler A."/>
            <person name="Barry K."/>
            <person name="LaButti K."/>
            <person name="Morin E."/>
            <person name="Salamov A."/>
            <person name="Lipzen A."/>
            <person name="Mereny Z."/>
            <person name="Hegedus B."/>
            <person name="Baldrian P."/>
            <person name="Stursova M."/>
            <person name="Weitz H."/>
            <person name="Taylor A."/>
            <person name="Grigoriev I.V."/>
            <person name="Nagy L.G."/>
            <person name="Martin F."/>
            <person name="Kauserud H."/>
        </authorList>
    </citation>
    <scope>NUCLEOTIDE SEQUENCE</scope>
    <source>
        <strain evidence="3">9284</strain>
    </source>
</reference>
<feature type="transmembrane region" description="Helical" evidence="1">
    <location>
        <begin position="23"/>
        <end position="43"/>
    </location>
</feature>
<evidence type="ECO:0000313" key="4">
    <source>
        <dbReference type="Proteomes" id="UP001221142"/>
    </source>
</evidence>
<accession>A0AAD7BPA6</accession>
<evidence type="ECO:0000259" key="2">
    <source>
        <dbReference type="Pfam" id="PF20151"/>
    </source>
</evidence>
<protein>
    <recommendedName>
        <fullName evidence="2">DUF6533 domain-containing protein</fullName>
    </recommendedName>
</protein>
<keyword evidence="1" id="KW-0472">Membrane</keyword>
<dbReference type="InterPro" id="IPR045340">
    <property type="entry name" value="DUF6533"/>
</dbReference>
<dbReference type="Pfam" id="PF20151">
    <property type="entry name" value="DUF6533"/>
    <property type="match status" value="1"/>
</dbReference>
<comment type="caution">
    <text evidence="3">The sequence shown here is derived from an EMBL/GenBank/DDBJ whole genome shotgun (WGS) entry which is preliminary data.</text>
</comment>
<gene>
    <name evidence="3" type="ORF">FB45DRAFT_1030430</name>
</gene>
<sequence length="92" mass="10657">MGSEFDNLDYSTFAFDHRITRSIFLSGLVILIYDHLLTLNAEIKYIWSSKLRPSTYWFCAVRYLGLAAMLAILPYYFGVSDHELQSTVLSEH</sequence>
<evidence type="ECO:0000313" key="3">
    <source>
        <dbReference type="EMBL" id="KAJ7626122.1"/>
    </source>
</evidence>
<dbReference type="Proteomes" id="UP001221142">
    <property type="component" value="Unassembled WGS sequence"/>
</dbReference>
<dbReference type="AlphaFoldDB" id="A0AAD7BPA6"/>
<feature type="domain" description="DUF6533" evidence="2">
    <location>
        <begin position="25"/>
        <end position="67"/>
    </location>
</feature>
<proteinExistence type="predicted"/>
<organism evidence="3 4">
    <name type="scientific">Roridomyces roridus</name>
    <dbReference type="NCBI Taxonomy" id="1738132"/>
    <lineage>
        <taxon>Eukaryota</taxon>
        <taxon>Fungi</taxon>
        <taxon>Dikarya</taxon>
        <taxon>Basidiomycota</taxon>
        <taxon>Agaricomycotina</taxon>
        <taxon>Agaricomycetes</taxon>
        <taxon>Agaricomycetidae</taxon>
        <taxon>Agaricales</taxon>
        <taxon>Marasmiineae</taxon>
        <taxon>Mycenaceae</taxon>
        <taxon>Roridomyces</taxon>
    </lineage>
</organism>
<keyword evidence="4" id="KW-1185">Reference proteome</keyword>